<feature type="region of interest" description="Disordered" evidence="1">
    <location>
        <begin position="712"/>
        <end position="816"/>
    </location>
</feature>
<feature type="compositionally biased region" description="Low complexity" evidence="1">
    <location>
        <begin position="460"/>
        <end position="474"/>
    </location>
</feature>
<gene>
    <name evidence="2" type="ORF">L227DRAFT_118840</name>
</gene>
<feature type="region of interest" description="Disordered" evidence="1">
    <location>
        <begin position="452"/>
        <end position="474"/>
    </location>
</feature>
<feature type="compositionally biased region" description="Low complexity" evidence="1">
    <location>
        <begin position="151"/>
        <end position="163"/>
    </location>
</feature>
<accession>A0A5C2S9J3</accession>
<protein>
    <submittedName>
        <fullName evidence="2">Uncharacterized protein</fullName>
    </submittedName>
</protein>
<organism evidence="2 3">
    <name type="scientific">Lentinus tigrinus ALCF2SS1-6</name>
    <dbReference type="NCBI Taxonomy" id="1328759"/>
    <lineage>
        <taxon>Eukaryota</taxon>
        <taxon>Fungi</taxon>
        <taxon>Dikarya</taxon>
        <taxon>Basidiomycota</taxon>
        <taxon>Agaricomycotina</taxon>
        <taxon>Agaricomycetes</taxon>
        <taxon>Polyporales</taxon>
        <taxon>Polyporaceae</taxon>
        <taxon>Lentinus</taxon>
    </lineage>
</organism>
<feature type="region of interest" description="Disordered" evidence="1">
    <location>
        <begin position="991"/>
        <end position="1011"/>
    </location>
</feature>
<feature type="region of interest" description="Disordered" evidence="1">
    <location>
        <begin position="1074"/>
        <end position="1103"/>
    </location>
</feature>
<dbReference type="Proteomes" id="UP000313359">
    <property type="component" value="Unassembled WGS sequence"/>
</dbReference>
<name>A0A5C2S9J3_9APHY</name>
<evidence type="ECO:0000313" key="2">
    <source>
        <dbReference type="EMBL" id="RPD59948.1"/>
    </source>
</evidence>
<feature type="region of interest" description="Disordered" evidence="1">
    <location>
        <begin position="1"/>
        <end position="188"/>
    </location>
</feature>
<keyword evidence="3" id="KW-1185">Reference proteome</keyword>
<sequence length="1246" mass="135899">MFHFRRSDAPSQPQPEKPTARPRSLSSRPPSSSSSSSLPSAALLQRRAPLAPLDPQSTYTALADDQMSSTSSSSSFLGYNPADNSQDTDPARSYIGRPIISRTPADDFSGNLPSTSRRRSIPNQAQSSSTTVSRPPLLQSLRPLPRRAAHTPSSSITSSRRPSLPTLLHQPTAKSLPSPPFPNDNAYLSPPDDIYSNLSTFTFGAALSNPPRRTELISPFTIANTAGADRTPRQSVSGSSSRTRTPRIHTKDVEEAERVDDEDEEEAARQNRAKMRAIDDGTRRPSLPINAQSGPSDSPSPPRHDTDSEAEPDSATYDDGEDLDTDVEFDYRMASRDDVSDTASLHTFGGGSEHYAAIGPARVDRMSMASSMLGGEEEEEEGENVDAGESSPVTFARIRDAESSQSTASSPPLSRRGSLPWSPGAPSLNVRDREDSEATILAGRRMSRVLNDEHGHAAGPSPISQTTSQPTTRSDWRALEAQLAQSEQEQLRQETEEGAVDPLASDTYEGFNLQYILGDGSRRSWSSGAPSYIAPVSDSRRPSTSIAPWEAYSISSGRRSSTTTMSDDPFTSQLRKLDKGYTRRREEWSFRKETADGPGQAAIRAGRPAIHELWRHQYVGRFKVDKQWTEHPSKAPTQRINVRHINDPYSRGNTRGGPHSIIHRHSRAVAFSIFRKYGLFGRTHKPGGTSFHVHTSGTILLATMDVQAQFTSTRTTSQLNTHNLLSDGTSRGKDREDGEKSKDREKTKEEKKVKDKDKSKRQSQKAAGVSTTSDTSSQTASVGSVASHATSKGTTDEDSPMGRPAGSSPPSVPVSPTLADSSFSAIATTSYAPSITTTKVSVRDSIEIRSPASSMDVAMSPSERLGPSIARIPLREDDTMDLDEEEYLIHSRTSHAEAFATLDSTSIEYLRGRSEHHVDHDHSGGGLMERLARRIRGQNIRVSSGKPAGPSPDVPFTPTLPPWVTLAPRSKQEERERVIQNLNESFKDVGLLPTFKSPHRGERSKGKQPMKNHAGINVFEEVPPDALHMLLPLWPCNTDDASTVPGEDPNKYVIPVEERQYLIVYYVPFDERKDKNANRKQKGDANKKRSRADSLAASAAASPRTKGIPRSAFRVCARLVSYHDFLGTGVRLPSEGLTITGSMAEAMADLPPASIREKHPGDVVIGVCSGKDRDIEFIPEGLACVGLCTAIEEQPAQPPSPVHEEEMMDEVDPVYTLNPIGRAAVEMAWLGCLAITFSDVSPPSTK</sequence>
<reference evidence="2" key="1">
    <citation type="journal article" date="2018" name="Genome Biol. Evol.">
        <title>Genomics and development of Lentinus tigrinus, a white-rot wood-decaying mushroom with dimorphic fruiting bodies.</title>
        <authorList>
            <person name="Wu B."/>
            <person name="Xu Z."/>
            <person name="Knudson A."/>
            <person name="Carlson A."/>
            <person name="Chen N."/>
            <person name="Kovaka S."/>
            <person name="LaButti K."/>
            <person name="Lipzen A."/>
            <person name="Pennachio C."/>
            <person name="Riley R."/>
            <person name="Schakwitz W."/>
            <person name="Umezawa K."/>
            <person name="Ohm R.A."/>
            <person name="Grigoriev I.V."/>
            <person name="Nagy L.G."/>
            <person name="Gibbons J."/>
            <person name="Hibbett D."/>
        </authorList>
    </citation>
    <scope>NUCLEOTIDE SEQUENCE [LARGE SCALE GENOMIC DNA]</scope>
    <source>
        <strain evidence="2">ALCF2SS1-6</strain>
    </source>
</reference>
<evidence type="ECO:0000313" key="3">
    <source>
        <dbReference type="Proteomes" id="UP000313359"/>
    </source>
</evidence>
<dbReference type="AlphaFoldDB" id="A0A5C2S9J3"/>
<feature type="compositionally biased region" description="Low complexity" evidence="1">
    <location>
        <begin position="21"/>
        <end position="53"/>
    </location>
</feature>
<feature type="region of interest" description="Disordered" evidence="1">
    <location>
        <begin position="371"/>
        <end position="390"/>
    </location>
</feature>
<feature type="compositionally biased region" description="Low complexity" evidence="1">
    <location>
        <begin position="770"/>
        <end position="781"/>
    </location>
</feature>
<feature type="compositionally biased region" description="Pro residues" evidence="1">
    <location>
        <begin position="949"/>
        <end position="961"/>
    </location>
</feature>
<feature type="compositionally biased region" description="Acidic residues" evidence="1">
    <location>
        <begin position="254"/>
        <end position="266"/>
    </location>
</feature>
<feature type="compositionally biased region" description="Polar residues" evidence="1">
    <location>
        <begin position="233"/>
        <end position="243"/>
    </location>
</feature>
<feature type="compositionally biased region" description="Acidic residues" evidence="1">
    <location>
        <begin position="308"/>
        <end position="323"/>
    </location>
</feature>
<proteinExistence type="predicted"/>
<dbReference type="STRING" id="1328759.A0A5C2S9J3"/>
<feature type="compositionally biased region" description="Low complexity" evidence="1">
    <location>
        <begin position="1093"/>
        <end position="1102"/>
    </location>
</feature>
<feature type="compositionally biased region" description="Low complexity" evidence="1">
    <location>
        <begin position="133"/>
        <end position="143"/>
    </location>
</feature>
<feature type="compositionally biased region" description="Low complexity" evidence="1">
    <location>
        <begin position="403"/>
        <end position="422"/>
    </location>
</feature>
<feature type="compositionally biased region" description="Basic and acidic residues" evidence="1">
    <location>
        <begin position="730"/>
        <end position="760"/>
    </location>
</feature>
<feature type="compositionally biased region" description="Polar residues" evidence="1">
    <location>
        <begin position="782"/>
        <end position="793"/>
    </location>
</feature>
<dbReference type="OrthoDB" id="3357948at2759"/>
<feature type="compositionally biased region" description="Polar residues" evidence="1">
    <location>
        <begin position="111"/>
        <end position="132"/>
    </location>
</feature>
<feature type="compositionally biased region" description="Basic and acidic residues" evidence="1">
    <location>
        <begin position="1074"/>
        <end position="1087"/>
    </location>
</feature>
<feature type="region of interest" description="Disordered" evidence="1">
    <location>
        <begin position="222"/>
        <end position="323"/>
    </location>
</feature>
<dbReference type="EMBL" id="ML122268">
    <property type="protein sequence ID" value="RPD59948.1"/>
    <property type="molecule type" value="Genomic_DNA"/>
</dbReference>
<feature type="compositionally biased region" description="Polar residues" evidence="1">
    <location>
        <begin position="712"/>
        <end position="729"/>
    </location>
</feature>
<feature type="compositionally biased region" description="Acidic residues" evidence="1">
    <location>
        <begin position="375"/>
        <end position="386"/>
    </location>
</feature>
<evidence type="ECO:0000256" key="1">
    <source>
        <dbReference type="SAM" id="MobiDB-lite"/>
    </source>
</evidence>
<feature type="region of interest" description="Disordered" evidence="1">
    <location>
        <begin position="399"/>
        <end position="435"/>
    </location>
</feature>
<feature type="region of interest" description="Disordered" evidence="1">
    <location>
        <begin position="941"/>
        <end position="964"/>
    </location>
</feature>